<dbReference type="CDD" id="cd00564">
    <property type="entry name" value="TMP_TenI"/>
    <property type="match status" value="1"/>
</dbReference>
<comment type="catalytic activity">
    <reaction evidence="7 10 11">
        <text>4-methyl-5-(2-phosphooxyethyl)-thiazole + 4-amino-2-methyl-5-(diphosphooxymethyl)pyrimidine + H(+) = thiamine phosphate + diphosphate</text>
        <dbReference type="Rhea" id="RHEA:22328"/>
        <dbReference type="ChEBI" id="CHEBI:15378"/>
        <dbReference type="ChEBI" id="CHEBI:33019"/>
        <dbReference type="ChEBI" id="CHEBI:37575"/>
        <dbReference type="ChEBI" id="CHEBI:57841"/>
        <dbReference type="ChEBI" id="CHEBI:58296"/>
        <dbReference type="EC" id="2.5.1.3"/>
    </reaction>
</comment>
<name>A0A420W892_9BACT</name>
<dbReference type="OrthoDB" id="9812206at2"/>
<evidence type="ECO:0000256" key="12">
    <source>
        <dbReference type="RuleBase" id="RU004253"/>
    </source>
</evidence>
<feature type="binding site" evidence="10">
    <location>
        <position position="143"/>
    </location>
    <ligand>
        <name>4-amino-2-methyl-5-(diphosphooxymethyl)pyrimidine</name>
        <dbReference type="ChEBI" id="CHEBI:57841"/>
    </ligand>
</feature>
<comment type="caution">
    <text evidence="10">Lacks conserved residue(s) required for the propagation of feature annotation.</text>
</comment>
<comment type="catalytic activity">
    <reaction evidence="8 10 11">
        <text>2-(2-carboxy-4-methylthiazol-5-yl)ethyl phosphate + 4-amino-2-methyl-5-(diphosphooxymethyl)pyrimidine + 2 H(+) = thiamine phosphate + CO2 + diphosphate</text>
        <dbReference type="Rhea" id="RHEA:47848"/>
        <dbReference type="ChEBI" id="CHEBI:15378"/>
        <dbReference type="ChEBI" id="CHEBI:16526"/>
        <dbReference type="ChEBI" id="CHEBI:33019"/>
        <dbReference type="ChEBI" id="CHEBI:37575"/>
        <dbReference type="ChEBI" id="CHEBI:57841"/>
        <dbReference type="ChEBI" id="CHEBI:62890"/>
        <dbReference type="EC" id="2.5.1.3"/>
    </reaction>
</comment>
<evidence type="ECO:0000256" key="10">
    <source>
        <dbReference type="HAMAP-Rule" id="MF_00097"/>
    </source>
</evidence>
<keyword evidence="4 10" id="KW-0479">Metal-binding</keyword>
<keyword evidence="6 10" id="KW-0784">Thiamine biosynthesis</keyword>
<evidence type="ECO:0000256" key="8">
    <source>
        <dbReference type="ARBA" id="ARBA00047851"/>
    </source>
</evidence>
<dbReference type="RefSeq" id="WP_121169741.1">
    <property type="nucleotide sequence ID" value="NZ_RBIE01000001.1"/>
</dbReference>
<evidence type="ECO:0000256" key="3">
    <source>
        <dbReference type="ARBA" id="ARBA00022679"/>
    </source>
</evidence>
<comment type="catalytic activity">
    <reaction evidence="9 10 11">
        <text>2-[(2R,5Z)-2-carboxy-4-methylthiazol-5(2H)-ylidene]ethyl phosphate + 4-amino-2-methyl-5-(diphosphooxymethyl)pyrimidine + 2 H(+) = thiamine phosphate + CO2 + diphosphate</text>
        <dbReference type="Rhea" id="RHEA:47844"/>
        <dbReference type="ChEBI" id="CHEBI:15378"/>
        <dbReference type="ChEBI" id="CHEBI:16526"/>
        <dbReference type="ChEBI" id="CHEBI:33019"/>
        <dbReference type="ChEBI" id="CHEBI:37575"/>
        <dbReference type="ChEBI" id="CHEBI:57841"/>
        <dbReference type="ChEBI" id="CHEBI:62899"/>
        <dbReference type="EC" id="2.5.1.3"/>
    </reaction>
</comment>
<evidence type="ECO:0000256" key="5">
    <source>
        <dbReference type="ARBA" id="ARBA00022842"/>
    </source>
</evidence>
<organism evidence="14 15">
    <name type="scientific">Thermovibrio guaymasensis</name>
    <dbReference type="NCBI Taxonomy" id="240167"/>
    <lineage>
        <taxon>Bacteria</taxon>
        <taxon>Pseudomonadati</taxon>
        <taxon>Aquificota</taxon>
        <taxon>Aquificia</taxon>
        <taxon>Desulfurobacteriales</taxon>
        <taxon>Desulfurobacteriaceae</taxon>
        <taxon>Thermovibrio</taxon>
    </lineage>
</organism>
<reference evidence="14 15" key="1">
    <citation type="submission" date="2018-10" db="EMBL/GenBank/DDBJ databases">
        <title>Genomic Encyclopedia of Type Strains, Phase IV (KMG-IV): sequencing the most valuable type-strain genomes for metagenomic binning, comparative biology and taxonomic classification.</title>
        <authorList>
            <person name="Goeker M."/>
        </authorList>
    </citation>
    <scope>NUCLEOTIDE SEQUENCE [LARGE SCALE GENOMIC DNA]</scope>
    <source>
        <strain evidence="14 15">DSM 15521</strain>
    </source>
</reference>
<keyword evidence="3 10" id="KW-0808">Transferase</keyword>
<dbReference type="InterPro" id="IPR034291">
    <property type="entry name" value="TMP_synthase"/>
</dbReference>
<comment type="similarity">
    <text evidence="10 11">Belongs to the thiamine-phosphate synthase family.</text>
</comment>
<comment type="pathway">
    <text evidence="2 10 12">Cofactor biosynthesis; thiamine diphosphate biosynthesis; thiamine phosphate from 4-amino-2-methyl-5-diphosphomethylpyrimidine and 4-methyl-5-(2-phosphoethyl)-thiazole: step 1/1.</text>
</comment>
<feature type="binding site" evidence="10">
    <location>
        <begin position="41"/>
        <end position="45"/>
    </location>
    <ligand>
        <name>4-amino-2-methyl-5-(diphosphooxymethyl)pyrimidine</name>
        <dbReference type="ChEBI" id="CHEBI:57841"/>
    </ligand>
</feature>
<evidence type="ECO:0000256" key="11">
    <source>
        <dbReference type="RuleBase" id="RU003826"/>
    </source>
</evidence>
<sequence>MKELPAERQFLYVITDERFLNVFNIYEAVERAILGGAKVVQYRAKRKTAKEMLEEALLVREATKHHNALFIVNDRLDLAIAADADGVHLGQDDLPVKYAKEIAGEDFIVGLSTHNLNQVKEANRKKEFIDYIGFGPVFPTTTKENPDPVTGVENLCRAVEVSELPVVAIGGIFKENVKEVAKCKPSGIAVVRAAFEKGDPYENVRELSLLLRA</sequence>
<feature type="binding site" evidence="10">
    <location>
        <position position="93"/>
    </location>
    <ligand>
        <name>Mg(2+)</name>
        <dbReference type="ChEBI" id="CHEBI:18420"/>
    </ligand>
</feature>
<feature type="binding site" evidence="10">
    <location>
        <position position="112"/>
    </location>
    <ligand>
        <name>4-amino-2-methyl-5-(diphosphooxymethyl)pyrimidine</name>
        <dbReference type="ChEBI" id="CHEBI:57841"/>
    </ligand>
</feature>
<feature type="binding site" evidence="10">
    <location>
        <begin position="140"/>
        <end position="142"/>
    </location>
    <ligand>
        <name>2-[(2R,5Z)-2-carboxy-4-methylthiazol-5(2H)-ylidene]ethyl phosphate</name>
        <dbReference type="ChEBI" id="CHEBI:62899"/>
    </ligand>
</feature>
<proteinExistence type="inferred from homology"/>
<evidence type="ECO:0000313" key="14">
    <source>
        <dbReference type="EMBL" id="RKQ63495.1"/>
    </source>
</evidence>
<evidence type="ECO:0000256" key="4">
    <source>
        <dbReference type="ARBA" id="ARBA00022723"/>
    </source>
</evidence>
<evidence type="ECO:0000256" key="2">
    <source>
        <dbReference type="ARBA" id="ARBA00005165"/>
    </source>
</evidence>
<accession>A0A420W892</accession>
<dbReference type="GO" id="GO:0005737">
    <property type="term" value="C:cytoplasm"/>
    <property type="evidence" value="ECO:0007669"/>
    <property type="project" value="TreeGrafter"/>
</dbReference>
<evidence type="ECO:0000259" key="13">
    <source>
        <dbReference type="Pfam" id="PF02581"/>
    </source>
</evidence>
<evidence type="ECO:0000256" key="9">
    <source>
        <dbReference type="ARBA" id="ARBA00047883"/>
    </source>
</evidence>
<dbReference type="GO" id="GO:0004789">
    <property type="term" value="F:thiamine-phosphate diphosphorylase activity"/>
    <property type="evidence" value="ECO:0007669"/>
    <property type="project" value="UniProtKB-UniRule"/>
</dbReference>
<keyword evidence="15" id="KW-1185">Reference proteome</keyword>
<dbReference type="GO" id="GO:0009229">
    <property type="term" value="P:thiamine diphosphate biosynthetic process"/>
    <property type="evidence" value="ECO:0007669"/>
    <property type="project" value="UniProtKB-UniRule"/>
</dbReference>
<protein>
    <recommendedName>
        <fullName evidence="10">Thiamine-phosphate synthase</fullName>
        <shortName evidence="10">TP synthase</shortName>
        <shortName evidence="10">TPS</shortName>
        <ecNumber evidence="10">2.5.1.3</ecNumber>
    </recommendedName>
    <alternativeName>
        <fullName evidence="10">Thiamine-phosphate pyrophosphorylase</fullName>
        <shortName evidence="10">TMP pyrophosphorylase</shortName>
        <shortName evidence="10">TMP-PPase</shortName>
    </alternativeName>
</protein>
<dbReference type="Gene3D" id="3.20.20.70">
    <property type="entry name" value="Aldolase class I"/>
    <property type="match status" value="1"/>
</dbReference>
<dbReference type="PANTHER" id="PTHR20857:SF23">
    <property type="entry name" value="THIAMINE BIOSYNTHETIC BIFUNCTIONAL ENZYME"/>
    <property type="match status" value="1"/>
</dbReference>
<gene>
    <name evidence="10" type="primary">thiE</name>
    <name evidence="14" type="ORF">C7457_0368</name>
</gene>
<comment type="cofactor">
    <cofactor evidence="10">
        <name>Mg(2+)</name>
        <dbReference type="ChEBI" id="CHEBI:18420"/>
    </cofactor>
    <text evidence="10">Binds 1 Mg(2+) ion per subunit.</text>
</comment>
<dbReference type="HAMAP" id="MF_00097">
    <property type="entry name" value="TMP_synthase"/>
    <property type="match status" value="1"/>
</dbReference>
<dbReference type="InterPro" id="IPR022998">
    <property type="entry name" value="ThiamineP_synth_TenI"/>
</dbReference>
<dbReference type="UniPathway" id="UPA00060">
    <property type="reaction ID" value="UER00141"/>
</dbReference>
<dbReference type="PANTHER" id="PTHR20857">
    <property type="entry name" value="THIAMINE-PHOSPHATE PYROPHOSPHORYLASE"/>
    <property type="match status" value="1"/>
</dbReference>
<comment type="caution">
    <text evidence="14">The sequence shown here is derived from an EMBL/GenBank/DDBJ whole genome shotgun (WGS) entry which is preliminary data.</text>
</comment>
<dbReference type="AlphaFoldDB" id="A0A420W892"/>
<evidence type="ECO:0000256" key="1">
    <source>
        <dbReference type="ARBA" id="ARBA00003814"/>
    </source>
</evidence>
<dbReference type="GO" id="GO:0000287">
    <property type="term" value="F:magnesium ion binding"/>
    <property type="evidence" value="ECO:0007669"/>
    <property type="project" value="UniProtKB-UniRule"/>
</dbReference>
<dbReference type="InterPro" id="IPR036206">
    <property type="entry name" value="ThiamineP_synth_sf"/>
</dbReference>
<dbReference type="EMBL" id="RBIE01000001">
    <property type="protein sequence ID" value="RKQ63495.1"/>
    <property type="molecule type" value="Genomic_DNA"/>
</dbReference>
<feature type="binding site" evidence="10">
    <location>
        <position position="73"/>
    </location>
    <ligand>
        <name>4-amino-2-methyl-5-(diphosphooxymethyl)pyrimidine</name>
        <dbReference type="ChEBI" id="CHEBI:57841"/>
    </ligand>
</feature>
<dbReference type="Proteomes" id="UP000280881">
    <property type="component" value="Unassembled WGS sequence"/>
</dbReference>
<feature type="binding site" evidence="10">
    <location>
        <position position="74"/>
    </location>
    <ligand>
        <name>Mg(2+)</name>
        <dbReference type="ChEBI" id="CHEBI:18420"/>
    </ligand>
</feature>
<dbReference type="SUPFAM" id="SSF51391">
    <property type="entry name" value="Thiamin phosphate synthase"/>
    <property type="match status" value="1"/>
</dbReference>
<dbReference type="GO" id="GO:0009228">
    <property type="term" value="P:thiamine biosynthetic process"/>
    <property type="evidence" value="ECO:0007669"/>
    <property type="project" value="UniProtKB-KW"/>
</dbReference>
<evidence type="ECO:0000256" key="7">
    <source>
        <dbReference type="ARBA" id="ARBA00047334"/>
    </source>
</evidence>
<dbReference type="EC" id="2.5.1.3" evidence="10"/>
<feature type="domain" description="Thiamine phosphate synthase/TenI" evidence="13">
    <location>
        <begin position="11"/>
        <end position="193"/>
    </location>
</feature>
<keyword evidence="5 10" id="KW-0460">Magnesium</keyword>
<dbReference type="InterPro" id="IPR013785">
    <property type="entry name" value="Aldolase_TIM"/>
</dbReference>
<comment type="function">
    <text evidence="1 10">Condenses 4-methyl-5-(beta-hydroxyethyl)thiazole monophosphate (THZ-P) and 2-methyl-4-amino-5-hydroxymethyl pyrimidine pyrophosphate (HMP-PP) to form thiamine monophosphate (TMP).</text>
</comment>
<feature type="binding site" evidence="10">
    <location>
        <position position="171"/>
    </location>
    <ligand>
        <name>2-[(2R,5Z)-2-carboxy-4-methylthiazol-5(2H)-ylidene]ethyl phosphate</name>
        <dbReference type="ChEBI" id="CHEBI:62899"/>
    </ligand>
</feature>
<evidence type="ECO:0000313" key="15">
    <source>
        <dbReference type="Proteomes" id="UP000280881"/>
    </source>
</evidence>
<evidence type="ECO:0000256" key="6">
    <source>
        <dbReference type="ARBA" id="ARBA00022977"/>
    </source>
</evidence>
<dbReference type="FunFam" id="3.20.20.70:FF:000096">
    <property type="entry name" value="Thiamine-phosphate synthase"/>
    <property type="match status" value="1"/>
</dbReference>
<dbReference type="NCBIfam" id="TIGR00693">
    <property type="entry name" value="thiE"/>
    <property type="match status" value="1"/>
</dbReference>
<dbReference type="Pfam" id="PF02581">
    <property type="entry name" value="TMP-TENI"/>
    <property type="match status" value="1"/>
</dbReference>